<sequence length="326" mass="37234">MLTIKENLKEVMTGGKPDRFVKQYEFLQMIMSVPSGRVKPVMGEEVVNEWGVTIRWPEGQIAAFPVHDAEHILLKDVTEWKEYVKAPSLVRPEGAWDQAIADVKATDRDNKYIGVFYAPGLFEMTHYLMGMENALMSFYEEPEAMHELIDYLTQYEMDYAKEMVDHLHPDAILHHDDWGSQISTFLSPAMFEEFFLESYKKIYGFYKANGVELIVHHSDSFAATLVPNMIEMGVDIWQGVMNTNNIPEMIKQYGGKITFMGGIHSGIIDHPDWSQEQIAAEVKRTCEENGKLYFIPSSCQGLPGSSFPGVYEATDVEIDKMTKKLF</sequence>
<evidence type="ECO:0000313" key="2">
    <source>
        <dbReference type="EMBL" id="MBC3889992.1"/>
    </source>
</evidence>
<proteinExistence type="predicted"/>
<dbReference type="RefSeq" id="WP_148568523.1">
    <property type="nucleotide sequence ID" value="NZ_RXYA01000019.1"/>
</dbReference>
<feature type="domain" description="Uroporphyrinogen decarboxylase (URO-D)" evidence="1">
    <location>
        <begin position="51"/>
        <end position="305"/>
    </location>
</feature>
<dbReference type="GO" id="GO:0004853">
    <property type="term" value="F:uroporphyrinogen decarboxylase activity"/>
    <property type="evidence" value="ECO:0007669"/>
    <property type="project" value="InterPro"/>
</dbReference>
<accession>A0A923HZG7</accession>
<gene>
    <name evidence="2" type="ORF">GH810_16960</name>
</gene>
<reference evidence="2" key="2">
    <citation type="submission" date="2020-10" db="EMBL/GenBank/DDBJ databases">
        <title>Comparative genomics of the Acetobacterium genus.</title>
        <authorList>
            <person name="Marshall C."/>
            <person name="May H."/>
            <person name="Norman S."/>
        </authorList>
    </citation>
    <scope>NUCLEOTIDE SEQUENCE</scope>
    <source>
        <strain evidence="2">DER-2019</strain>
    </source>
</reference>
<dbReference type="EMBL" id="WJBD01000038">
    <property type="protein sequence ID" value="MBC3889992.1"/>
    <property type="molecule type" value="Genomic_DNA"/>
</dbReference>
<dbReference type="GO" id="GO:0006779">
    <property type="term" value="P:porphyrin-containing compound biosynthetic process"/>
    <property type="evidence" value="ECO:0007669"/>
    <property type="project" value="InterPro"/>
</dbReference>
<dbReference type="Proteomes" id="UP000616595">
    <property type="component" value="Unassembled WGS sequence"/>
</dbReference>
<dbReference type="Gene3D" id="3.20.20.210">
    <property type="match status" value="1"/>
</dbReference>
<dbReference type="CDD" id="cd03309">
    <property type="entry name" value="CmuC_like"/>
    <property type="match status" value="1"/>
</dbReference>
<dbReference type="PANTHER" id="PTHR47099">
    <property type="entry name" value="METHYLCOBAMIDE:COM METHYLTRANSFERASE MTBA"/>
    <property type="match status" value="1"/>
</dbReference>
<dbReference type="PANTHER" id="PTHR47099:SF1">
    <property type="entry name" value="METHYLCOBAMIDE:COM METHYLTRANSFERASE MTBA"/>
    <property type="match status" value="1"/>
</dbReference>
<protein>
    <submittedName>
        <fullName evidence="2">Uroporphyrinogen decarboxylase</fullName>
    </submittedName>
</protein>
<dbReference type="SUPFAM" id="SSF51726">
    <property type="entry name" value="UROD/MetE-like"/>
    <property type="match status" value="1"/>
</dbReference>
<keyword evidence="3" id="KW-1185">Reference proteome</keyword>
<evidence type="ECO:0000313" key="3">
    <source>
        <dbReference type="Proteomes" id="UP000616595"/>
    </source>
</evidence>
<organism evidence="2 3">
    <name type="scientific">Acetobacterium paludosum</name>
    <dbReference type="NCBI Taxonomy" id="52693"/>
    <lineage>
        <taxon>Bacteria</taxon>
        <taxon>Bacillati</taxon>
        <taxon>Bacillota</taxon>
        <taxon>Clostridia</taxon>
        <taxon>Eubacteriales</taxon>
        <taxon>Eubacteriaceae</taxon>
        <taxon>Acetobacterium</taxon>
    </lineage>
</organism>
<comment type="caution">
    <text evidence="2">The sequence shown here is derived from an EMBL/GenBank/DDBJ whole genome shotgun (WGS) entry which is preliminary data.</text>
</comment>
<dbReference type="InterPro" id="IPR038071">
    <property type="entry name" value="UROD/MetE-like_sf"/>
</dbReference>
<dbReference type="InterPro" id="IPR052024">
    <property type="entry name" value="Methanogen_methyltrans"/>
</dbReference>
<dbReference type="AlphaFoldDB" id="A0A923HZG7"/>
<evidence type="ECO:0000259" key="1">
    <source>
        <dbReference type="Pfam" id="PF01208"/>
    </source>
</evidence>
<dbReference type="OrthoDB" id="9815759at2"/>
<name>A0A923HZG7_9FIRM</name>
<reference evidence="2" key="1">
    <citation type="submission" date="2019-10" db="EMBL/GenBank/DDBJ databases">
        <authorList>
            <person name="Ross D.E."/>
            <person name="Gulliver D."/>
        </authorList>
    </citation>
    <scope>NUCLEOTIDE SEQUENCE</scope>
    <source>
        <strain evidence="2">DER-2019</strain>
    </source>
</reference>
<dbReference type="Pfam" id="PF01208">
    <property type="entry name" value="URO-D"/>
    <property type="match status" value="1"/>
</dbReference>
<dbReference type="InterPro" id="IPR000257">
    <property type="entry name" value="Uroporphyrinogen_deCOase"/>
</dbReference>